<evidence type="ECO:0000313" key="4">
    <source>
        <dbReference type="Proteomes" id="UP000006322"/>
    </source>
</evidence>
<evidence type="ECO:0000256" key="1">
    <source>
        <dbReference type="SAM" id="Phobius"/>
    </source>
</evidence>
<gene>
    <name evidence="3" type="primary">gspB</name>
    <name evidence="3" type="ORF">GPLA_4123</name>
</gene>
<protein>
    <submittedName>
        <fullName evidence="3">General secretion pathway protein B</fullName>
    </submittedName>
</protein>
<proteinExistence type="predicted"/>
<dbReference type="EMBL" id="BAER01000124">
    <property type="protein sequence ID" value="GAC35002.1"/>
    <property type="molecule type" value="Genomic_DNA"/>
</dbReference>
<dbReference type="RefSeq" id="WP_007106766.1">
    <property type="nucleotide sequence ID" value="NZ_BAER01000124.1"/>
</dbReference>
<reference evidence="4" key="1">
    <citation type="journal article" date="2014" name="Environ. Microbiol.">
        <title>Comparative genomics of the marine bacterial genus Glaciecola reveals the high degree of genomic diversity and genomic characteristic for cold adaptation.</title>
        <authorList>
            <person name="Qin Q.L."/>
            <person name="Xie B.B."/>
            <person name="Yu Y."/>
            <person name="Shu Y.L."/>
            <person name="Rong J.C."/>
            <person name="Zhang Y.J."/>
            <person name="Zhao D.L."/>
            <person name="Chen X.L."/>
            <person name="Zhang X.Y."/>
            <person name="Chen B."/>
            <person name="Zhou B.C."/>
            <person name="Zhang Y.Z."/>
        </authorList>
    </citation>
    <scope>NUCLEOTIDE SEQUENCE [LARGE SCALE GENOMIC DNA]</scope>
    <source>
        <strain evidence="4">LMG 21857</strain>
    </source>
</reference>
<keyword evidence="4" id="KW-1185">Reference proteome</keyword>
<keyword evidence="1" id="KW-0812">Transmembrane</keyword>
<organism evidence="3 4">
    <name type="scientific">Paraglaciecola polaris LMG 21857</name>
    <dbReference type="NCBI Taxonomy" id="1129793"/>
    <lineage>
        <taxon>Bacteria</taxon>
        <taxon>Pseudomonadati</taxon>
        <taxon>Pseudomonadota</taxon>
        <taxon>Gammaproteobacteria</taxon>
        <taxon>Alteromonadales</taxon>
        <taxon>Alteromonadaceae</taxon>
        <taxon>Paraglaciecola</taxon>
    </lineage>
</organism>
<sequence>MDNIVNIGDLLPGMVIVKITKQNGPIKIRKSGLVTSIEMVAGLGEMGVQQVEIDPAQTVGIDQPRVQKSQTQKLLESDRLGAHGADVAVSDQFNRSLFLPSVQALPSRWQYYAKPVVLGFVVICVGLVLGWGAAIAPTWLAKFDGPQHKMTASDVQSSKSKSESRVVGASEQAVPAKSVLPVPKDALQQVDAALPSEANSLPVEIEPAKIASTAKDNEATNIKISEPRPQISADLMRRFEKAITELDNEPDKPFTATQTKNEDTPRIDQLPAWVLTRLPPMIFSMHMYASSEQERWVEVNGRRLREGDMIDDKVRIEHIEQQHVILNFQGQTFSMSALSEW</sequence>
<evidence type="ECO:0000259" key="2">
    <source>
        <dbReference type="Pfam" id="PF16537"/>
    </source>
</evidence>
<dbReference type="STRING" id="1129793.GPLA_4123"/>
<keyword evidence="1" id="KW-1133">Transmembrane helix</keyword>
<dbReference type="Proteomes" id="UP000006322">
    <property type="component" value="Unassembled WGS sequence"/>
</dbReference>
<dbReference type="InterPro" id="IPR032389">
    <property type="entry name" value="GspB_C"/>
</dbReference>
<comment type="caution">
    <text evidence="3">The sequence shown here is derived from an EMBL/GenBank/DDBJ whole genome shotgun (WGS) entry which is preliminary data.</text>
</comment>
<feature type="transmembrane region" description="Helical" evidence="1">
    <location>
        <begin position="116"/>
        <end position="140"/>
    </location>
</feature>
<dbReference type="Pfam" id="PF16537">
    <property type="entry name" value="T2SSB"/>
    <property type="match status" value="1"/>
</dbReference>
<keyword evidence="1" id="KW-0472">Membrane</keyword>
<name>K6ZXQ0_9ALTE</name>
<dbReference type="OrthoDB" id="5432325at2"/>
<dbReference type="AlphaFoldDB" id="K6ZXQ0"/>
<feature type="domain" description="Type II secretion system protein GspB C-terminal" evidence="2">
    <location>
        <begin position="278"/>
        <end position="337"/>
    </location>
</feature>
<evidence type="ECO:0000313" key="3">
    <source>
        <dbReference type="EMBL" id="GAC35002.1"/>
    </source>
</evidence>
<accession>K6ZXQ0</accession>
<dbReference type="GO" id="GO:0015627">
    <property type="term" value="C:type II protein secretion system complex"/>
    <property type="evidence" value="ECO:0007669"/>
    <property type="project" value="InterPro"/>
</dbReference>